<sequence length="65" mass="7777">MFFLLFGLNWISIRDFIHSLECICIGMYLEYYSIKRFFFFCHFLKNFVIFLILTLFVSFGGGVVV</sequence>
<dbReference type="Proteomes" id="UP000320851">
    <property type="component" value="Chromosome"/>
</dbReference>
<proteinExistence type="predicted"/>
<dbReference type="EMBL" id="CP024948">
    <property type="protein sequence ID" value="QDY60500.1"/>
    <property type="molecule type" value="Genomic_DNA"/>
</dbReference>
<dbReference type="AlphaFoldDB" id="A0A518YEK7"/>
<feature type="transmembrane region" description="Helical" evidence="1">
    <location>
        <begin position="37"/>
        <end position="59"/>
    </location>
</feature>
<accession>A0A518YEK7</accession>
<organism evidence="2 3">
    <name type="scientific">Helicobacter pylori</name>
    <name type="common">Campylobacter pylori</name>
    <dbReference type="NCBI Taxonomy" id="210"/>
    <lineage>
        <taxon>Bacteria</taxon>
        <taxon>Pseudomonadati</taxon>
        <taxon>Campylobacterota</taxon>
        <taxon>Epsilonproteobacteria</taxon>
        <taxon>Campylobacterales</taxon>
        <taxon>Helicobacteraceae</taxon>
        <taxon>Helicobacter</taxon>
    </lineage>
</organism>
<name>A0A518YEK7_HELPX</name>
<evidence type="ECO:0000313" key="3">
    <source>
        <dbReference type="Proteomes" id="UP000320851"/>
    </source>
</evidence>
<keyword evidence="1" id="KW-0812">Transmembrane</keyword>
<reference evidence="2 3" key="1">
    <citation type="journal article" date="2019" name="Sci. Rep.">
        <title>Evolutionary mechanism leading to the multi-cagA genotype in Helicobacter pylori.</title>
        <authorList>
            <person name="Su H."/>
            <person name="Tissera K."/>
            <person name="Jang S."/>
            <person name="Choi Y.H."/>
            <person name="Kim A."/>
            <person name="Cho Y.J."/>
            <person name="Li M."/>
            <person name="Gunawardhana N."/>
            <person name="Merrell D.S."/>
            <person name="Ge L."/>
            <person name="Cha J.H."/>
        </authorList>
    </citation>
    <scope>NUCLEOTIDE SEQUENCE [LARGE SCALE GENOMIC DNA]</scope>
    <source>
        <strain evidence="2 3">B140</strain>
    </source>
</reference>
<evidence type="ECO:0000256" key="1">
    <source>
        <dbReference type="SAM" id="Phobius"/>
    </source>
</evidence>
<evidence type="ECO:0000313" key="2">
    <source>
        <dbReference type="EMBL" id="QDY60500.1"/>
    </source>
</evidence>
<keyword evidence="1" id="KW-1133">Transmembrane helix</keyword>
<gene>
    <name evidence="2" type="ORF">CV728_02810</name>
</gene>
<keyword evidence="1" id="KW-0472">Membrane</keyword>
<protein>
    <submittedName>
        <fullName evidence="2">Uncharacterized protein</fullName>
    </submittedName>
</protein>